<dbReference type="Proteomes" id="UP000670092">
    <property type="component" value="Unassembled WGS sequence"/>
</dbReference>
<dbReference type="EMBL" id="JAEVHI010000001">
    <property type="protein sequence ID" value="KAG5303569.1"/>
    <property type="molecule type" value="Genomic_DNA"/>
</dbReference>
<evidence type="ECO:0000313" key="2">
    <source>
        <dbReference type="Proteomes" id="UP000670092"/>
    </source>
</evidence>
<protein>
    <submittedName>
        <fullName evidence="1">Uncharacterized protein</fullName>
    </submittedName>
</protein>
<organism evidence="1 2">
    <name type="scientific">Ajellomyces capsulatus</name>
    <name type="common">Darling's disease fungus</name>
    <name type="synonym">Histoplasma capsulatum</name>
    <dbReference type="NCBI Taxonomy" id="5037"/>
    <lineage>
        <taxon>Eukaryota</taxon>
        <taxon>Fungi</taxon>
        <taxon>Dikarya</taxon>
        <taxon>Ascomycota</taxon>
        <taxon>Pezizomycotina</taxon>
        <taxon>Eurotiomycetes</taxon>
        <taxon>Eurotiomycetidae</taxon>
        <taxon>Onygenales</taxon>
        <taxon>Ajellomycetaceae</taxon>
        <taxon>Histoplasma</taxon>
    </lineage>
</organism>
<accession>A0A8H7Z9M4</accession>
<evidence type="ECO:0000313" key="1">
    <source>
        <dbReference type="EMBL" id="KAG5303569.1"/>
    </source>
</evidence>
<comment type="caution">
    <text evidence="1">The sequence shown here is derived from an EMBL/GenBank/DDBJ whole genome shotgun (WGS) entry which is preliminary data.</text>
</comment>
<dbReference type="VEuPathDB" id="FungiDB:I7I52_01602"/>
<name>A0A8H7Z9M4_AJECA</name>
<dbReference type="AlphaFoldDB" id="A0A8H7Z9M4"/>
<reference evidence="1 2" key="1">
    <citation type="submission" date="2021-01" db="EMBL/GenBank/DDBJ databases">
        <title>Chromosome-level genome assembly of a human fungal pathogen reveals clustering of transcriptionally co-regulated genes.</title>
        <authorList>
            <person name="Voorhies M."/>
            <person name="Cohen S."/>
            <person name="Shea T.P."/>
            <person name="Petrus S."/>
            <person name="Munoz J.F."/>
            <person name="Poplawski S."/>
            <person name="Goldman W.E."/>
            <person name="Michael T."/>
            <person name="Cuomo C.A."/>
            <person name="Sil A."/>
            <person name="Beyhan S."/>
        </authorList>
    </citation>
    <scope>NUCLEOTIDE SEQUENCE [LARGE SCALE GENOMIC DNA]</scope>
    <source>
        <strain evidence="1 2">G184AR</strain>
    </source>
</reference>
<sequence length="68" mass="8314">MHKQVEERSKIRSSHRRKNAELVQKWHGYRNNGLRSAEMSFLASALRAEVRRLGVYYYRFWERIMSQN</sequence>
<proteinExistence type="predicted"/>
<gene>
    <name evidence="1" type="ORF">I7I52_01602</name>
</gene>